<gene>
    <name evidence="5" type="ORF">STAS_21106</name>
</gene>
<reference evidence="6" key="1">
    <citation type="journal article" date="2019" name="Curr. Biol.">
        <title>Genome Sequence of Striga asiatica Provides Insight into the Evolution of Plant Parasitism.</title>
        <authorList>
            <person name="Yoshida S."/>
            <person name="Kim S."/>
            <person name="Wafula E.K."/>
            <person name="Tanskanen J."/>
            <person name="Kim Y.M."/>
            <person name="Honaas L."/>
            <person name="Yang Z."/>
            <person name="Spallek T."/>
            <person name="Conn C.E."/>
            <person name="Ichihashi Y."/>
            <person name="Cheong K."/>
            <person name="Cui S."/>
            <person name="Der J.P."/>
            <person name="Gundlach H."/>
            <person name="Jiao Y."/>
            <person name="Hori C."/>
            <person name="Ishida J.K."/>
            <person name="Kasahara H."/>
            <person name="Kiba T."/>
            <person name="Kim M.S."/>
            <person name="Koo N."/>
            <person name="Laohavisit A."/>
            <person name="Lee Y.H."/>
            <person name="Lumba S."/>
            <person name="McCourt P."/>
            <person name="Mortimer J.C."/>
            <person name="Mutuku J.M."/>
            <person name="Nomura T."/>
            <person name="Sasaki-Sekimoto Y."/>
            <person name="Seto Y."/>
            <person name="Wang Y."/>
            <person name="Wakatake T."/>
            <person name="Sakakibara H."/>
            <person name="Demura T."/>
            <person name="Yamaguchi S."/>
            <person name="Yoneyama K."/>
            <person name="Manabe R.I."/>
            <person name="Nelson D.C."/>
            <person name="Schulman A.H."/>
            <person name="Timko M.P."/>
            <person name="dePamphilis C.W."/>
            <person name="Choi D."/>
            <person name="Shirasu K."/>
        </authorList>
    </citation>
    <scope>NUCLEOTIDE SEQUENCE [LARGE SCALE GENOMIC DNA]</scope>
    <source>
        <strain evidence="6">cv. UVA1</strain>
    </source>
</reference>
<evidence type="ECO:0000256" key="1">
    <source>
        <dbReference type="ARBA" id="ARBA00022553"/>
    </source>
</evidence>
<keyword evidence="4" id="KW-0949">S-adenosyl-L-methionine</keyword>
<dbReference type="OrthoDB" id="276151at2759"/>
<organism evidence="5 6">
    <name type="scientific">Striga asiatica</name>
    <name type="common">Asiatic witchweed</name>
    <name type="synonym">Buchnera asiatica</name>
    <dbReference type="NCBI Taxonomy" id="4170"/>
    <lineage>
        <taxon>Eukaryota</taxon>
        <taxon>Viridiplantae</taxon>
        <taxon>Streptophyta</taxon>
        <taxon>Embryophyta</taxon>
        <taxon>Tracheophyta</taxon>
        <taxon>Spermatophyta</taxon>
        <taxon>Magnoliopsida</taxon>
        <taxon>eudicotyledons</taxon>
        <taxon>Gunneridae</taxon>
        <taxon>Pentapetalae</taxon>
        <taxon>asterids</taxon>
        <taxon>lamiids</taxon>
        <taxon>Lamiales</taxon>
        <taxon>Orobanchaceae</taxon>
        <taxon>Buchnereae</taxon>
        <taxon>Striga</taxon>
    </lineage>
</organism>
<dbReference type="Pfam" id="PF05724">
    <property type="entry name" value="TPMT"/>
    <property type="match status" value="1"/>
</dbReference>
<evidence type="ECO:0000256" key="3">
    <source>
        <dbReference type="ARBA" id="ARBA00022679"/>
    </source>
</evidence>
<dbReference type="GO" id="GO:0008757">
    <property type="term" value="F:S-adenosylmethionine-dependent methyltransferase activity"/>
    <property type="evidence" value="ECO:0007669"/>
    <property type="project" value="InterPro"/>
</dbReference>
<protein>
    <submittedName>
        <fullName evidence="5">S-adenosyl-L-methionine-dependentmethyltransferases superfamily protein</fullName>
    </submittedName>
</protein>
<dbReference type="GO" id="GO:0032259">
    <property type="term" value="P:methylation"/>
    <property type="evidence" value="ECO:0007669"/>
    <property type="project" value="UniProtKB-KW"/>
</dbReference>
<keyword evidence="6" id="KW-1185">Reference proteome</keyword>
<dbReference type="Proteomes" id="UP000325081">
    <property type="component" value="Unassembled WGS sequence"/>
</dbReference>
<sequence>MKPLEGISSNFKDPCSRVLVHSCYMLQGHDVVAIACAERHVVGIDISDNAIKKAAEIDDHEGGPPYSVSVADYEEALHPVGFNATYIAENELAIAPRLGREKLGRWKRIGRQSSL</sequence>
<evidence type="ECO:0000313" key="5">
    <source>
        <dbReference type="EMBL" id="GER44226.1"/>
    </source>
</evidence>
<keyword evidence="2 5" id="KW-0489">Methyltransferase</keyword>
<evidence type="ECO:0000256" key="4">
    <source>
        <dbReference type="ARBA" id="ARBA00022691"/>
    </source>
</evidence>
<comment type="caution">
    <text evidence="5">The sequence shown here is derived from an EMBL/GenBank/DDBJ whole genome shotgun (WGS) entry which is preliminary data.</text>
</comment>
<evidence type="ECO:0000256" key="2">
    <source>
        <dbReference type="ARBA" id="ARBA00022603"/>
    </source>
</evidence>
<dbReference type="Gene3D" id="3.40.50.150">
    <property type="entry name" value="Vaccinia Virus protein VP39"/>
    <property type="match status" value="1"/>
</dbReference>
<accession>A0A5A7QGX7</accession>
<keyword evidence="1" id="KW-0597">Phosphoprotein</keyword>
<dbReference type="AlphaFoldDB" id="A0A5A7QGX7"/>
<dbReference type="SUPFAM" id="SSF53335">
    <property type="entry name" value="S-adenosyl-L-methionine-dependent methyltransferases"/>
    <property type="match status" value="1"/>
</dbReference>
<dbReference type="InterPro" id="IPR029063">
    <property type="entry name" value="SAM-dependent_MTases_sf"/>
</dbReference>
<dbReference type="PANTHER" id="PTHR32183:SF11">
    <property type="entry name" value="THIOL METHYLTRANSFERASE 2-RELATED"/>
    <property type="match status" value="1"/>
</dbReference>
<evidence type="ECO:0000313" key="6">
    <source>
        <dbReference type="Proteomes" id="UP000325081"/>
    </source>
</evidence>
<proteinExistence type="predicted"/>
<dbReference type="EMBL" id="BKCP01006848">
    <property type="protein sequence ID" value="GER44226.1"/>
    <property type="molecule type" value="Genomic_DNA"/>
</dbReference>
<dbReference type="PANTHER" id="PTHR32183">
    <property type="match status" value="1"/>
</dbReference>
<dbReference type="InterPro" id="IPR008854">
    <property type="entry name" value="TPMT"/>
</dbReference>
<name>A0A5A7QGX7_STRAF</name>
<keyword evidence="3 5" id="KW-0808">Transferase</keyword>